<gene>
    <name evidence="8" type="ORF">GS597_10780</name>
</gene>
<dbReference type="Gene3D" id="2.40.50.140">
    <property type="entry name" value="Nucleic acid-binding proteins"/>
    <property type="match status" value="1"/>
</dbReference>
<keyword evidence="2" id="KW-1003">Cell membrane</keyword>
<dbReference type="GO" id="GO:0005524">
    <property type="term" value="F:ATP binding"/>
    <property type="evidence" value="ECO:0007669"/>
    <property type="project" value="UniProtKB-KW"/>
</dbReference>
<keyword evidence="4 8" id="KW-0067">ATP-binding</keyword>
<evidence type="ECO:0000256" key="3">
    <source>
        <dbReference type="ARBA" id="ARBA00022741"/>
    </source>
</evidence>
<dbReference type="Gene3D" id="3.40.50.300">
    <property type="entry name" value="P-loop containing nucleotide triphosphate hydrolases"/>
    <property type="match status" value="1"/>
</dbReference>
<evidence type="ECO:0000313" key="8">
    <source>
        <dbReference type="EMBL" id="NCJ06984.1"/>
    </source>
</evidence>
<keyword evidence="3" id="KW-0547">Nucleotide-binding</keyword>
<keyword evidence="5" id="KW-1278">Translocase</keyword>
<dbReference type="Pfam" id="PF17912">
    <property type="entry name" value="OB_MalK"/>
    <property type="match status" value="1"/>
</dbReference>
<dbReference type="PANTHER" id="PTHR43875">
    <property type="entry name" value="MALTODEXTRIN IMPORT ATP-BINDING PROTEIN MSMX"/>
    <property type="match status" value="1"/>
</dbReference>
<dbReference type="SUPFAM" id="SSF52540">
    <property type="entry name" value="P-loop containing nucleoside triphosphate hydrolases"/>
    <property type="match status" value="1"/>
</dbReference>
<dbReference type="InterPro" id="IPR040582">
    <property type="entry name" value="OB_MalK-like"/>
</dbReference>
<dbReference type="GO" id="GO:0016887">
    <property type="term" value="F:ATP hydrolysis activity"/>
    <property type="evidence" value="ECO:0007669"/>
    <property type="project" value="InterPro"/>
</dbReference>
<dbReference type="GO" id="GO:0140359">
    <property type="term" value="F:ABC-type transporter activity"/>
    <property type="evidence" value="ECO:0007669"/>
    <property type="project" value="InterPro"/>
</dbReference>
<accession>A0A8K2A895</accession>
<dbReference type="EMBL" id="WVIC01000019">
    <property type="protein sequence ID" value="NCJ06984.1"/>
    <property type="molecule type" value="Genomic_DNA"/>
</dbReference>
<dbReference type="SMART" id="SM00382">
    <property type="entry name" value="AAA"/>
    <property type="match status" value="1"/>
</dbReference>
<dbReference type="Gene3D" id="2.40.50.100">
    <property type="match status" value="1"/>
</dbReference>
<dbReference type="FunFam" id="3.40.50.300:FF:000042">
    <property type="entry name" value="Maltose/maltodextrin ABC transporter, ATP-binding protein"/>
    <property type="match status" value="1"/>
</dbReference>
<evidence type="ECO:0000259" key="7">
    <source>
        <dbReference type="PROSITE" id="PS50893"/>
    </source>
</evidence>
<evidence type="ECO:0000256" key="4">
    <source>
        <dbReference type="ARBA" id="ARBA00022840"/>
    </source>
</evidence>
<dbReference type="InterPro" id="IPR015855">
    <property type="entry name" value="ABC_transpr_MalK-like"/>
</dbReference>
<sequence>MAKLEVTHLNKTYSPKIVPVKDLSLAVEDGEFLTLLGPSGCGKSTTLRLIAGLEQPTRGEVLIGSKNVTHRSAGDRNIAMVFQSYALYPHMTVFENIASGLKLRKTPVGEIQQRVAEASRVLDLDGLMQRKPSKLSGGQRQRVALGRALVRKPDVFLLDEPLSNLDALLREQVRAELKQLFQSQNTPVVYVTHDQTEAMTLSTKVAVLYKGDLQQLDSPQRIYSHPANQFVAGFIGSPQMNLLTLPCENSHALLGEARVPLPQVTEPQPAGQIVLGIRPEHLQVGKQPDCTAVRGQVFLIENLGMSDLVSMHVQNSELTLRALIANTTLKAGDELVLSLPPQQLHWFDIETRSRIPVQPETVAH</sequence>
<dbReference type="PROSITE" id="PS50893">
    <property type="entry name" value="ABC_TRANSPORTER_2"/>
    <property type="match status" value="1"/>
</dbReference>
<dbReference type="AlphaFoldDB" id="A0A8K2A895"/>
<evidence type="ECO:0000256" key="5">
    <source>
        <dbReference type="ARBA" id="ARBA00022967"/>
    </source>
</evidence>
<dbReference type="InterPro" id="IPR003439">
    <property type="entry name" value="ABC_transporter-like_ATP-bd"/>
</dbReference>
<dbReference type="InterPro" id="IPR027417">
    <property type="entry name" value="P-loop_NTPase"/>
</dbReference>
<evidence type="ECO:0000256" key="1">
    <source>
        <dbReference type="ARBA" id="ARBA00022448"/>
    </source>
</evidence>
<dbReference type="InterPro" id="IPR003593">
    <property type="entry name" value="AAA+_ATPase"/>
</dbReference>
<dbReference type="GO" id="GO:0055052">
    <property type="term" value="C:ATP-binding cassette (ABC) transporter complex, substrate-binding subunit-containing"/>
    <property type="evidence" value="ECO:0007669"/>
    <property type="project" value="TreeGrafter"/>
</dbReference>
<dbReference type="SUPFAM" id="SSF50331">
    <property type="entry name" value="MOP-like"/>
    <property type="match status" value="1"/>
</dbReference>
<proteinExistence type="predicted"/>
<organism evidence="8 9">
    <name type="scientific">Petrachloros mirabilis ULC683</name>
    <dbReference type="NCBI Taxonomy" id="2781853"/>
    <lineage>
        <taxon>Bacteria</taxon>
        <taxon>Bacillati</taxon>
        <taxon>Cyanobacteriota</taxon>
        <taxon>Cyanophyceae</taxon>
        <taxon>Synechococcales</taxon>
        <taxon>Petrachlorosaceae</taxon>
        <taxon>Petrachloros</taxon>
        <taxon>Petrachloros mirabilis</taxon>
    </lineage>
</organism>
<protein>
    <submittedName>
        <fullName evidence="8">ATP-binding cassette domain-containing protein</fullName>
    </submittedName>
</protein>
<keyword evidence="6" id="KW-0472">Membrane</keyword>
<dbReference type="Pfam" id="PF00005">
    <property type="entry name" value="ABC_tran"/>
    <property type="match status" value="1"/>
</dbReference>
<dbReference type="InterPro" id="IPR047641">
    <property type="entry name" value="ABC_transpr_MalK/UgpC-like"/>
</dbReference>
<evidence type="ECO:0000256" key="2">
    <source>
        <dbReference type="ARBA" id="ARBA00022475"/>
    </source>
</evidence>
<keyword evidence="9" id="KW-1185">Reference proteome</keyword>
<dbReference type="Proteomes" id="UP000607397">
    <property type="component" value="Unassembled WGS sequence"/>
</dbReference>
<dbReference type="CDD" id="cd03301">
    <property type="entry name" value="ABC_MalK_N"/>
    <property type="match status" value="1"/>
</dbReference>
<feature type="domain" description="ABC transporter" evidence="7">
    <location>
        <begin position="4"/>
        <end position="235"/>
    </location>
</feature>
<dbReference type="InterPro" id="IPR012340">
    <property type="entry name" value="NA-bd_OB-fold"/>
</dbReference>
<keyword evidence="1" id="KW-0813">Transport</keyword>
<evidence type="ECO:0000256" key="6">
    <source>
        <dbReference type="ARBA" id="ARBA00023136"/>
    </source>
</evidence>
<dbReference type="InterPro" id="IPR017871">
    <property type="entry name" value="ABC_transporter-like_CS"/>
</dbReference>
<dbReference type="RefSeq" id="WP_161825461.1">
    <property type="nucleotide sequence ID" value="NZ_WVIC01000019.1"/>
</dbReference>
<evidence type="ECO:0000313" key="9">
    <source>
        <dbReference type="Proteomes" id="UP000607397"/>
    </source>
</evidence>
<reference evidence="8" key="1">
    <citation type="submission" date="2019-12" db="EMBL/GenBank/DDBJ databases">
        <title>High-Quality draft genome sequences of three cyanobacteria isolated from the limestone walls of the Old Cathedral of Coimbra.</title>
        <authorList>
            <person name="Tiago I."/>
            <person name="Soares F."/>
            <person name="Portugal A."/>
        </authorList>
    </citation>
    <scope>NUCLEOTIDE SEQUENCE [LARGE SCALE GENOMIC DNA]</scope>
    <source>
        <strain evidence="8">C</strain>
    </source>
</reference>
<dbReference type="GO" id="GO:0008643">
    <property type="term" value="P:carbohydrate transport"/>
    <property type="evidence" value="ECO:0007669"/>
    <property type="project" value="InterPro"/>
</dbReference>
<dbReference type="PANTHER" id="PTHR43875:SF15">
    <property type="entry name" value="TREHALOSE IMPORT ATP-BINDING PROTEIN SUGC"/>
    <property type="match status" value="1"/>
</dbReference>
<comment type="caution">
    <text evidence="8">The sequence shown here is derived from an EMBL/GenBank/DDBJ whole genome shotgun (WGS) entry which is preliminary data.</text>
</comment>
<dbReference type="InterPro" id="IPR008995">
    <property type="entry name" value="Mo/tungstate-bd_C_term_dom"/>
</dbReference>
<name>A0A8K2A895_9CYAN</name>
<dbReference type="PROSITE" id="PS00211">
    <property type="entry name" value="ABC_TRANSPORTER_1"/>
    <property type="match status" value="1"/>
</dbReference>